<keyword evidence="5" id="KW-0010">Activator</keyword>
<evidence type="ECO:0000259" key="11">
    <source>
        <dbReference type="PROSITE" id="PS50172"/>
    </source>
</evidence>
<dbReference type="OrthoDB" id="435460at2759"/>
<dbReference type="EMBL" id="HE978319">
    <property type="protein sequence ID" value="CCK70764.1"/>
    <property type="molecule type" value="Genomic_DNA"/>
</dbReference>
<dbReference type="InterPro" id="IPR001005">
    <property type="entry name" value="SANT/Myb"/>
</dbReference>
<dbReference type="SUPFAM" id="SSF46689">
    <property type="entry name" value="Homeodomain-like"/>
    <property type="match status" value="2"/>
</dbReference>
<gene>
    <name evidence="13" type="primary">KNAG0F00950</name>
    <name evidence="13" type="ordered locus">KNAG_0F00950</name>
</gene>
<keyword evidence="7 8" id="KW-0539">Nucleus</keyword>
<feature type="compositionally biased region" description="Acidic residues" evidence="9">
    <location>
        <begin position="1"/>
        <end position="10"/>
    </location>
</feature>
<dbReference type="GO" id="GO:0070187">
    <property type="term" value="C:shelterin complex"/>
    <property type="evidence" value="ECO:0007669"/>
    <property type="project" value="EnsemblFungi"/>
</dbReference>
<dbReference type="GO" id="GO:0031509">
    <property type="term" value="P:subtelomeric heterochromatin formation"/>
    <property type="evidence" value="ECO:0007669"/>
    <property type="project" value="EnsemblFungi"/>
</dbReference>
<organism evidence="13 14">
    <name type="scientific">Huiozyma naganishii (strain ATCC MYA-139 / BCRC 22969 / CBS 8797 / KCTC 17520 / NBRC 10181 / NCYC 3082 / Yp74L-3)</name>
    <name type="common">Yeast</name>
    <name type="synonym">Kazachstania naganishii</name>
    <dbReference type="NCBI Taxonomy" id="1071383"/>
    <lineage>
        <taxon>Eukaryota</taxon>
        <taxon>Fungi</taxon>
        <taxon>Dikarya</taxon>
        <taxon>Ascomycota</taxon>
        <taxon>Saccharomycotina</taxon>
        <taxon>Saccharomycetes</taxon>
        <taxon>Saccharomycetales</taxon>
        <taxon>Saccharomycetaceae</taxon>
        <taxon>Huiozyma</taxon>
    </lineage>
</organism>
<dbReference type="GO" id="GO:0042393">
    <property type="term" value="F:histone binding"/>
    <property type="evidence" value="ECO:0007669"/>
    <property type="project" value="EnsemblFungi"/>
</dbReference>
<dbReference type="PROSITE" id="PS50090">
    <property type="entry name" value="MYB_LIKE"/>
    <property type="match status" value="1"/>
</dbReference>
<dbReference type="GO" id="GO:0008301">
    <property type="term" value="F:DNA binding, bending"/>
    <property type="evidence" value="ECO:0007669"/>
    <property type="project" value="EnsemblFungi"/>
</dbReference>
<comment type="subcellular location">
    <subcellularLocation>
        <location evidence="8">Nucleus</location>
    </subcellularLocation>
    <subcellularLocation>
        <location evidence="8">Chromosome</location>
        <location evidence="8">Telomere</location>
    </subcellularLocation>
</comment>
<feature type="region of interest" description="Disordered" evidence="9">
    <location>
        <begin position="163"/>
        <end position="207"/>
    </location>
</feature>
<dbReference type="GO" id="GO:0005829">
    <property type="term" value="C:cytosol"/>
    <property type="evidence" value="ECO:0007669"/>
    <property type="project" value="EnsemblFungi"/>
</dbReference>
<dbReference type="Pfam" id="PF11626">
    <property type="entry name" value="Rap1_C"/>
    <property type="match status" value="1"/>
</dbReference>
<dbReference type="Gene3D" id="1.20.120.1480">
    <property type="match status" value="1"/>
</dbReference>
<comment type="similarity">
    <text evidence="1 8">Belongs to the RAP1 family.</text>
</comment>
<evidence type="ECO:0000313" key="14">
    <source>
        <dbReference type="Proteomes" id="UP000006310"/>
    </source>
</evidence>
<dbReference type="GO" id="GO:0003691">
    <property type="term" value="F:double-stranded telomeric DNA binding"/>
    <property type="evidence" value="ECO:0007669"/>
    <property type="project" value="EnsemblFungi"/>
</dbReference>
<feature type="region of interest" description="Disordered" evidence="9">
    <location>
        <begin position="1"/>
        <end position="57"/>
    </location>
</feature>
<dbReference type="InterPro" id="IPR038104">
    <property type="entry name" value="Rap1_C_sf"/>
</dbReference>
<dbReference type="PANTHER" id="PTHR16466">
    <property type="entry name" value="TELOMERE REPEAT-BINDING FACTOR 2-INTERACTING PROTEIN 1"/>
    <property type="match status" value="1"/>
</dbReference>
<sequence length="752" mass="84465">MSQQVEDFDTAPEQFVDALDNEAASDPVGSSPPTGTVPRSGANNARNHAKGTAAAAEDKTKNKFWTGMRFFINREDTAHDNVNDADRLAALVTTYGGELIDEVPDSTDQDGKALVISPYNYTNRITVTPTYLKACAKSNTLLSYNRYIVPFDEYGSAIDTQLRDSAAAEEKEQGPGSRGTPKEDSDGGLFPNFNDTDNEDDNSDESDRARQLKLLQEHASEYIPGAQSAEATAGGRANSGVAAEEGKKGGAKSENKTRSVPRRANMANPQAHAHNKASFTEDEDEFILDVVRKNPTRRTTHTLYDEISHYVPNHTGNSIRHRFRVYLSKRLDFVYEVDKYGKLLRDERGNLIKTKVLPPAIKKKFVAEEDYDLAIAVKQQFYRDLYQIDPISGASLISSKDTPTAIAKRSMTMDPNYVPGQEPTFETYRVNGRRGPIAREFFKNFSKEHPSHTENAWRDRFRKFLLQYGVDTYISYYEEQKAQNSEPEPMKNMTNRPKRPGVPTPGNYNSSVKKARNYGAVSYQQLDQSGADEGNAATAADATTPGTENATKQVNAVPESLFLDEETLKYVTNLQHDLSKLDSNMPFEYPPDIAESIRMDFSNEEEAYDTIDPDLIPFPPKIATADLFLPKFFELGSVREFMQKVDDIISRDYEPTQAEKLVQSLCDEAGIRKTFSTSVLTYLSGDLMLIPRYFLTMFKNNSNPPQDVPGIWTREDDLGLRSGNEETLKELIRKHGTGRIEMRRKFIEKDLI</sequence>
<evidence type="ECO:0000313" key="13">
    <source>
        <dbReference type="EMBL" id="CCK70764.1"/>
    </source>
</evidence>
<dbReference type="GO" id="GO:0045944">
    <property type="term" value="P:positive regulation of transcription by RNA polymerase II"/>
    <property type="evidence" value="ECO:0007669"/>
    <property type="project" value="EnsemblFungi"/>
</dbReference>
<dbReference type="GO" id="GO:0010833">
    <property type="term" value="P:telomere maintenance via telomere lengthening"/>
    <property type="evidence" value="ECO:0007669"/>
    <property type="project" value="UniProtKB-UniRule"/>
</dbReference>
<dbReference type="GO" id="GO:0070200">
    <property type="term" value="P:establishment of protein localization to telomere"/>
    <property type="evidence" value="ECO:0007669"/>
    <property type="project" value="EnsemblFungi"/>
</dbReference>
<feature type="compositionally biased region" description="Basic and acidic residues" evidence="9">
    <location>
        <begin position="244"/>
        <end position="257"/>
    </location>
</feature>
<dbReference type="CDD" id="cd11655">
    <property type="entry name" value="rap1_myb-like"/>
    <property type="match status" value="2"/>
</dbReference>
<dbReference type="GO" id="GO:0005667">
    <property type="term" value="C:transcription regulator complex"/>
    <property type="evidence" value="ECO:0007669"/>
    <property type="project" value="EnsemblFungi"/>
</dbReference>
<dbReference type="KEGG" id="kng:KNAG_0F00950"/>
<evidence type="ECO:0000256" key="6">
    <source>
        <dbReference type="ARBA" id="ARBA00023163"/>
    </source>
</evidence>
<dbReference type="eggNOG" id="ENOG502S85C">
    <property type="taxonomic scope" value="Eukaryota"/>
</dbReference>
<dbReference type="PROSITE" id="PS51294">
    <property type="entry name" value="HTH_MYB"/>
    <property type="match status" value="1"/>
</dbReference>
<dbReference type="GO" id="GO:0000228">
    <property type="term" value="C:nuclear chromosome"/>
    <property type="evidence" value="ECO:0007669"/>
    <property type="project" value="EnsemblFungi"/>
</dbReference>
<dbReference type="InterPro" id="IPR017930">
    <property type="entry name" value="Myb_dom"/>
</dbReference>
<reference evidence="13 14" key="1">
    <citation type="journal article" date="2011" name="Proc. Natl. Acad. Sci. U.S.A.">
        <title>Evolutionary erosion of yeast sex chromosomes by mating-type switching accidents.</title>
        <authorList>
            <person name="Gordon J.L."/>
            <person name="Armisen D."/>
            <person name="Proux-Wera E."/>
            <person name="Oheigeartaigh S.S."/>
            <person name="Byrne K.P."/>
            <person name="Wolfe K.H."/>
        </authorList>
    </citation>
    <scope>NUCLEOTIDE SEQUENCE [LARGE SCALE GENOMIC DNA]</scope>
    <source>
        <strain evidence="14">ATCC MYA-139 / BCRC 22969 / CBS 8797 / CCRC 22969 / KCTC 17520 / NBRC 10181 / NCYC 3082</strain>
    </source>
</reference>
<dbReference type="HOGENOM" id="CLU_014729_0_0_1"/>
<feature type="region of interest" description="Disordered" evidence="9">
    <location>
        <begin position="222"/>
        <end position="279"/>
    </location>
</feature>
<reference evidence="14" key="2">
    <citation type="submission" date="2012-08" db="EMBL/GenBank/DDBJ databases">
        <title>Genome sequence of Kazachstania naganishii.</title>
        <authorList>
            <person name="Gordon J.L."/>
            <person name="Armisen D."/>
            <person name="Proux-Wera E."/>
            <person name="OhEigeartaigh S.S."/>
            <person name="Byrne K.P."/>
            <person name="Wolfe K.H."/>
        </authorList>
    </citation>
    <scope>NUCLEOTIDE SEQUENCE [LARGE SCALE GENOMIC DNA]</scope>
    <source>
        <strain evidence="14">ATCC MYA-139 / BCRC 22969 / CBS 8797 / CCRC 22969 / KCTC 17520 / NBRC 10181 / NCYC 3082</strain>
    </source>
</reference>
<name>J7S744_HUIN7</name>
<comment type="subunit">
    <text evidence="8">Homodimer.</text>
</comment>
<dbReference type="GO" id="GO:0030466">
    <property type="term" value="P:silent mating-type cassette heterochromatin formation"/>
    <property type="evidence" value="ECO:0007669"/>
    <property type="project" value="EnsemblFungi"/>
</dbReference>
<feature type="region of interest" description="Disordered" evidence="9">
    <location>
        <begin position="527"/>
        <end position="550"/>
    </location>
</feature>
<dbReference type="GO" id="GO:0017025">
    <property type="term" value="F:TBP-class protein binding"/>
    <property type="evidence" value="ECO:0007669"/>
    <property type="project" value="EnsemblFungi"/>
</dbReference>
<feature type="domain" description="BRCT" evidence="11">
    <location>
        <begin position="60"/>
        <end position="149"/>
    </location>
</feature>
<dbReference type="STRING" id="1071383.J7S744"/>
<evidence type="ECO:0000259" key="10">
    <source>
        <dbReference type="PROSITE" id="PS50090"/>
    </source>
</evidence>
<proteinExistence type="inferred from homology"/>
<evidence type="ECO:0000256" key="4">
    <source>
        <dbReference type="ARBA" id="ARBA00023015"/>
    </source>
</evidence>
<dbReference type="PROSITE" id="PS50172">
    <property type="entry name" value="BRCT"/>
    <property type="match status" value="1"/>
</dbReference>
<dbReference type="Pfam" id="PF00249">
    <property type="entry name" value="Myb_DNA-binding"/>
    <property type="match status" value="1"/>
</dbReference>
<evidence type="ECO:0000256" key="5">
    <source>
        <dbReference type="ARBA" id="ARBA00023159"/>
    </source>
</evidence>
<dbReference type="InterPro" id="IPR001357">
    <property type="entry name" value="BRCT_dom"/>
</dbReference>
<dbReference type="InterPro" id="IPR036420">
    <property type="entry name" value="BRCT_dom_sf"/>
</dbReference>
<dbReference type="GO" id="GO:0031848">
    <property type="term" value="P:protection from non-homologous end joining at telomere"/>
    <property type="evidence" value="ECO:0007669"/>
    <property type="project" value="EnsemblFungi"/>
</dbReference>
<evidence type="ECO:0000256" key="1">
    <source>
        <dbReference type="ARBA" id="ARBA00010467"/>
    </source>
</evidence>
<evidence type="ECO:0000256" key="9">
    <source>
        <dbReference type="SAM" id="MobiDB-lite"/>
    </source>
</evidence>
<dbReference type="OMA" id="TENAWRD"/>
<evidence type="ECO:0000256" key="8">
    <source>
        <dbReference type="RuleBase" id="RU367107"/>
    </source>
</evidence>
<dbReference type="Gene3D" id="1.10.10.60">
    <property type="entry name" value="Homeodomain-like"/>
    <property type="match status" value="2"/>
</dbReference>
<evidence type="ECO:0000259" key="12">
    <source>
        <dbReference type="PROSITE" id="PS51294"/>
    </source>
</evidence>
<dbReference type="InterPro" id="IPR039595">
    <property type="entry name" value="TE2IP/Rap1"/>
</dbReference>
<dbReference type="GeneID" id="34526479"/>
<dbReference type="Pfam" id="PF16589">
    <property type="entry name" value="BRCT_2"/>
    <property type="match status" value="1"/>
</dbReference>
<keyword evidence="14" id="KW-1185">Reference proteome</keyword>
<dbReference type="GO" id="GO:0061849">
    <property type="term" value="F:telomeric G-quadruplex DNA binding"/>
    <property type="evidence" value="ECO:0007669"/>
    <property type="project" value="EnsemblFungi"/>
</dbReference>
<dbReference type="GO" id="GO:0001094">
    <property type="term" value="F:TFIID-class transcription factor complex binding"/>
    <property type="evidence" value="ECO:0007669"/>
    <property type="project" value="EnsemblFungi"/>
</dbReference>
<feature type="domain" description="Myb-like" evidence="10">
    <location>
        <begin position="271"/>
        <end position="327"/>
    </location>
</feature>
<feature type="region of interest" description="Disordered" evidence="9">
    <location>
        <begin position="480"/>
        <end position="510"/>
    </location>
</feature>
<evidence type="ECO:0000256" key="7">
    <source>
        <dbReference type="ARBA" id="ARBA00023242"/>
    </source>
</evidence>
<dbReference type="Pfam" id="PF09197">
    <property type="entry name" value="Rap1-DNA-bind"/>
    <property type="match status" value="1"/>
</dbReference>
<dbReference type="InterPro" id="IPR009057">
    <property type="entry name" value="Homeodomain-like_sf"/>
</dbReference>
<dbReference type="AlphaFoldDB" id="J7S744"/>
<feature type="compositionally biased region" description="Low complexity" evidence="9">
    <location>
        <begin position="531"/>
        <end position="548"/>
    </location>
</feature>
<dbReference type="CDD" id="cd11653">
    <property type="entry name" value="rap1_RCT"/>
    <property type="match status" value="1"/>
</dbReference>
<comment type="function">
    <text evidence="8">Involved in the regulation of telomere length, clustering and has a specific role in telomere position effect (TPE).</text>
</comment>
<dbReference type="InterPro" id="IPR015280">
    <property type="entry name" value="Rap1_DNA-bd"/>
</dbReference>
<evidence type="ECO:0000256" key="2">
    <source>
        <dbReference type="ARBA" id="ARBA00022454"/>
    </source>
</evidence>
<keyword evidence="4" id="KW-0805">Transcription regulation</keyword>
<dbReference type="PANTHER" id="PTHR16466:SF6">
    <property type="entry name" value="TELOMERIC REPEAT-BINDING FACTOR 2-INTERACTING PROTEIN 1"/>
    <property type="match status" value="1"/>
</dbReference>
<dbReference type="GO" id="GO:0006110">
    <property type="term" value="P:regulation of glycolytic process"/>
    <property type="evidence" value="ECO:0007669"/>
    <property type="project" value="EnsemblFungi"/>
</dbReference>
<protein>
    <recommendedName>
        <fullName evidence="8">DNA-binding protein RAP1</fullName>
    </recommendedName>
</protein>
<dbReference type="RefSeq" id="XP_022465010.1">
    <property type="nucleotide sequence ID" value="XM_022608522.1"/>
</dbReference>
<dbReference type="SUPFAM" id="SSF52113">
    <property type="entry name" value="BRCT domain"/>
    <property type="match status" value="1"/>
</dbReference>
<keyword evidence="6" id="KW-0804">Transcription</keyword>
<dbReference type="Gene3D" id="3.40.50.10190">
    <property type="entry name" value="BRCT domain"/>
    <property type="match status" value="1"/>
</dbReference>
<dbReference type="GO" id="GO:0000122">
    <property type="term" value="P:negative regulation of transcription by RNA polymerase II"/>
    <property type="evidence" value="ECO:0007669"/>
    <property type="project" value="EnsemblFungi"/>
</dbReference>
<feature type="domain" description="HTH myb-type" evidence="12">
    <location>
        <begin position="271"/>
        <end position="331"/>
    </location>
</feature>
<dbReference type="GO" id="GO:0071919">
    <property type="term" value="P:G-quadruplex DNA formation"/>
    <property type="evidence" value="ECO:0007669"/>
    <property type="project" value="EnsemblFungi"/>
</dbReference>
<dbReference type="GO" id="GO:0061629">
    <property type="term" value="F:RNA polymerase II-specific DNA-binding transcription factor binding"/>
    <property type="evidence" value="ECO:0007669"/>
    <property type="project" value="EnsemblFungi"/>
</dbReference>
<dbReference type="GO" id="GO:0000987">
    <property type="term" value="F:cis-regulatory region sequence-specific DNA binding"/>
    <property type="evidence" value="ECO:0007669"/>
    <property type="project" value="EnsemblFungi"/>
</dbReference>
<dbReference type="Gene3D" id="1.10.10.2170">
    <property type="match status" value="1"/>
</dbReference>
<keyword evidence="2 8" id="KW-0158">Chromosome</keyword>
<dbReference type="GO" id="GO:0071169">
    <property type="term" value="P:establishment of protein localization to chromatin"/>
    <property type="evidence" value="ECO:0007669"/>
    <property type="project" value="EnsemblFungi"/>
</dbReference>
<dbReference type="SMART" id="SM00717">
    <property type="entry name" value="SANT"/>
    <property type="match status" value="1"/>
</dbReference>
<evidence type="ECO:0000256" key="3">
    <source>
        <dbReference type="ARBA" id="ARBA00022895"/>
    </source>
</evidence>
<dbReference type="Proteomes" id="UP000006310">
    <property type="component" value="Chromosome 6"/>
</dbReference>
<keyword evidence="3 8" id="KW-0779">Telomere</keyword>
<dbReference type="GO" id="GO:0000981">
    <property type="term" value="F:DNA-binding transcription factor activity, RNA polymerase II-specific"/>
    <property type="evidence" value="ECO:0007669"/>
    <property type="project" value="EnsemblFungi"/>
</dbReference>
<dbReference type="GO" id="GO:0031492">
    <property type="term" value="F:nucleosomal DNA binding"/>
    <property type="evidence" value="ECO:0007669"/>
    <property type="project" value="EnsemblFungi"/>
</dbReference>
<dbReference type="InterPro" id="IPR021661">
    <property type="entry name" value="Rap1_C"/>
</dbReference>
<accession>J7S744</accession>